<reference evidence="2 3" key="1">
    <citation type="submission" date="2018-06" db="EMBL/GenBank/DDBJ databases">
        <title>Genomic Encyclopedia of Archaeal and Bacterial Type Strains, Phase II (KMG-II): from individual species to whole genera.</title>
        <authorList>
            <person name="Goeker M."/>
        </authorList>
    </citation>
    <scope>NUCLEOTIDE SEQUENCE [LARGE SCALE GENOMIC DNA]</scope>
    <source>
        <strain evidence="2 3">DSM 25663</strain>
    </source>
</reference>
<keyword evidence="1" id="KW-0472">Membrane</keyword>
<sequence>MKKIYYKIMISSIYAAKNNGIMSDIWKYASSFYFAFATSIYLLFMYSVVNNYLLNHQLDFFKLKIILNGKYNFILNMVIYFVVPIMSVNYLLIFKENRYKELIKEYNNSYNKKLFAWYFMISIVFMYATLFLKK</sequence>
<feature type="transmembrane region" description="Helical" evidence="1">
    <location>
        <begin position="114"/>
        <end position="132"/>
    </location>
</feature>
<dbReference type="EMBL" id="QLSZ01000002">
    <property type="protein sequence ID" value="RAR74108.1"/>
    <property type="molecule type" value="Genomic_DNA"/>
</dbReference>
<comment type="caution">
    <text evidence="2">The sequence shown here is derived from an EMBL/GenBank/DDBJ whole genome shotgun (WGS) entry which is preliminary data.</text>
</comment>
<proteinExistence type="predicted"/>
<name>A0A328YIX8_9FLAO</name>
<evidence type="ECO:0000313" key="2">
    <source>
        <dbReference type="EMBL" id="RAR74108.1"/>
    </source>
</evidence>
<feature type="transmembrane region" description="Helical" evidence="1">
    <location>
        <begin position="32"/>
        <end position="53"/>
    </location>
</feature>
<dbReference type="OrthoDB" id="1366697at2"/>
<dbReference type="RefSeq" id="WP_112112261.1">
    <property type="nucleotide sequence ID" value="NZ_QLSZ01000002.1"/>
</dbReference>
<dbReference type="Proteomes" id="UP000248840">
    <property type="component" value="Unassembled WGS sequence"/>
</dbReference>
<evidence type="ECO:0000256" key="1">
    <source>
        <dbReference type="SAM" id="Phobius"/>
    </source>
</evidence>
<protein>
    <submittedName>
        <fullName evidence="2">Uncharacterized protein</fullName>
    </submittedName>
</protein>
<keyword evidence="1" id="KW-0812">Transmembrane</keyword>
<accession>A0A328YIX8</accession>
<dbReference type="AlphaFoldDB" id="A0A328YIX8"/>
<keyword evidence="1" id="KW-1133">Transmembrane helix</keyword>
<organism evidence="2 3">
    <name type="scientific">Flavobacterium aciduliphilum</name>
    <dbReference type="NCBI Taxonomy" id="1101402"/>
    <lineage>
        <taxon>Bacteria</taxon>
        <taxon>Pseudomonadati</taxon>
        <taxon>Bacteroidota</taxon>
        <taxon>Flavobacteriia</taxon>
        <taxon>Flavobacteriales</taxon>
        <taxon>Flavobacteriaceae</taxon>
        <taxon>Flavobacterium</taxon>
    </lineage>
</organism>
<feature type="transmembrane region" description="Helical" evidence="1">
    <location>
        <begin position="73"/>
        <end position="93"/>
    </location>
</feature>
<evidence type="ECO:0000313" key="3">
    <source>
        <dbReference type="Proteomes" id="UP000248840"/>
    </source>
</evidence>
<keyword evidence="3" id="KW-1185">Reference proteome</keyword>
<gene>
    <name evidence="2" type="ORF">CLV55_10236</name>
</gene>